<reference evidence="1 2" key="2">
    <citation type="journal article" date="2012" name="Environ. Microbiol.">
        <title>Characterization of the first alginolytic operons in a marine bacterium: from their emergence in marine Flavobacteriia to their independent transfers to marine Proteobacteria and human gut Bacteroides.</title>
        <authorList>
            <person name="Thomas F."/>
            <person name="Barbeyron T."/>
            <person name="Tonon T."/>
            <person name="Genicot S."/>
            <person name="Czjzek M."/>
            <person name="Michel G."/>
        </authorList>
    </citation>
    <scope>NUCLEOTIDE SEQUENCE [LARGE SCALE GENOMIC DNA]</scope>
    <source>
        <strain evidence="2">DSM 12802 / CCUG 47099 / CIP 106680 / NCIMB 13871 / Dsij</strain>
    </source>
</reference>
<reference evidence="2" key="1">
    <citation type="submission" date="2009-07" db="EMBL/GenBank/DDBJ databases">
        <title>Complete genome sequence of Zobellia galactanivorans Dsij.</title>
        <authorList>
            <consortium name="Genoscope - CEA"/>
        </authorList>
    </citation>
    <scope>NUCLEOTIDE SEQUENCE [LARGE SCALE GENOMIC DNA]</scope>
    <source>
        <strain evidence="2">DSM 12802 / CCUG 47099 / CIP 106680 / NCIMB 13871 / Dsij</strain>
    </source>
</reference>
<protein>
    <recommendedName>
        <fullName evidence="3">DUF1853 family protein</fullName>
    </recommendedName>
</protein>
<name>G0L7S9_ZOBGA</name>
<evidence type="ECO:0000313" key="2">
    <source>
        <dbReference type="Proteomes" id="UP000008898"/>
    </source>
</evidence>
<sequence length="268" mass="31925">MIKEQCFGFLATPALWREMEFGIEQFVFPDIDLHGFTPRPILKKMRLGHQMEEVFSRLLIHDTTYELLLHNLPIKDHNRTIGEIDFILRHRETKKLIHVELTYKFYIVDPSLPEPIHRLVGPNRRDLFFSKMEKIRDRQFALLHTESGIKALSERGIDHEAIVHQACFKAQLFMPFQKPHIHIEPLNTACVYGYWLRLEDFDTADFKTYHYYLPIKSEWVVAPHNNVDWSSHSEILKEVRLRIENTSAPMVWLKKSDGQFEKLFVAWW</sequence>
<dbReference type="OrthoDB" id="1466769at2"/>
<dbReference type="HOGENOM" id="CLU_087561_0_0_10"/>
<keyword evidence="2" id="KW-1185">Reference proteome</keyword>
<evidence type="ECO:0000313" key="1">
    <source>
        <dbReference type="EMBL" id="CAZ98260.1"/>
    </source>
</evidence>
<dbReference type="Proteomes" id="UP000008898">
    <property type="component" value="Chromosome"/>
</dbReference>
<accession>G0L7S9</accession>
<dbReference type="AlphaFoldDB" id="G0L7S9"/>
<evidence type="ECO:0008006" key="3">
    <source>
        <dbReference type="Google" id="ProtNLM"/>
    </source>
</evidence>
<dbReference type="KEGG" id="zga:ZOBELLIA_4125"/>
<dbReference type="EMBL" id="FP476056">
    <property type="protein sequence ID" value="CAZ98260.1"/>
    <property type="molecule type" value="Genomic_DNA"/>
</dbReference>
<proteinExistence type="predicted"/>
<dbReference type="Pfam" id="PF08907">
    <property type="entry name" value="DUF1853"/>
    <property type="match status" value="1"/>
</dbReference>
<gene>
    <name evidence="1" type="ordered locus">zobellia_4125</name>
</gene>
<dbReference type="STRING" id="63186.ZOBELLIA_4125"/>
<dbReference type="InterPro" id="IPR015003">
    <property type="entry name" value="DUF1853"/>
</dbReference>
<dbReference type="RefSeq" id="WP_013995448.1">
    <property type="nucleotide sequence ID" value="NC_015844.1"/>
</dbReference>
<dbReference type="PATRIC" id="fig|63186.3.peg.4037"/>
<organism evidence="1 2">
    <name type="scientific">Zobellia galactanivorans (strain DSM 12802 / CCUG 47099 / CIP 106680 / NCIMB 13871 / Dsij)</name>
    <dbReference type="NCBI Taxonomy" id="63186"/>
    <lineage>
        <taxon>Bacteria</taxon>
        <taxon>Pseudomonadati</taxon>
        <taxon>Bacteroidota</taxon>
        <taxon>Flavobacteriia</taxon>
        <taxon>Flavobacteriales</taxon>
        <taxon>Flavobacteriaceae</taxon>
        <taxon>Zobellia</taxon>
    </lineage>
</organism>